<evidence type="ECO:0000256" key="4">
    <source>
        <dbReference type="ARBA" id="ARBA00022989"/>
    </source>
</evidence>
<dbReference type="PANTHER" id="PTHR35007:SF4">
    <property type="entry name" value="CONSERVED TRANSMEMBRANE PROTEIN-RELATED"/>
    <property type="match status" value="1"/>
</dbReference>
<comment type="caution">
    <text evidence="9">The sequence shown here is derived from an EMBL/GenBank/DDBJ whole genome shotgun (WGS) entry which is preliminary data.</text>
</comment>
<evidence type="ECO:0000256" key="3">
    <source>
        <dbReference type="ARBA" id="ARBA00022692"/>
    </source>
</evidence>
<protein>
    <submittedName>
        <fullName evidence="9">Type II secretion system F family protein</fullName>
    </submittedName>
</protein>
<accession>A0A9X1LRX0</accession>
<name>A0A9X1LRX0_9MICO</name>
<evidence type="ECO:0000256" key="7">
    <source>
        <dbReference type="SAM" id="Phobius"/>
    </source>
</evidence>
<dbReference type="Proteomes" id="UP001139354">
    <property type="component" value="Unassembled WGS sequence"/>
</dbReference>
<sequence>MRTTRDGAGALARRVSAPDASAAAETVLRLAVLLQAGVAPARAWSHLAESGDPSARRVVAGLESGMPLSDAIAGAGPGAWHDIAAAWRVATTVGAPLAESLRGLASALRDAQEATDEIRVALAEPEGTARLMAWLPLVAVGLGAVLGFDTFGVLFGQPMGIACLVAGAALIVAAHRWTRRLVRRAGAEGGVPGLDAELLAIALGGGVSIERATAIVGRSRPTAGRGDDASRSGAEPGGDRNDGDTRTGTGAGAEPGARDGAGERAGVGAPDRARASAYGSPEEVLALSRVAGVPAVELLRASAAHARHRARVDGRLRAARLSSRLLLPLGVCTLPAFLLLGVAPMLLSVMSTMPLSL</sequence>
<dbReference type="Pfam" id="PF00482">
    <property type="entry name" value="T2SSF"/>
    <property type="match status" value="1"/>
</dbReference>
<dbReference type="InterPro" id="IPR018076">
    <property type="entry name" value="T2SS_GspF_dom"/>
</dbReference>
<dbReference type="GO" id="GO:0005886">
    <property type="term" value="C:plasma membrane"/>
    <property type="evidence" value="ECO:0007669"/>
    <property type="project" value="UniProtKB-SubCell"/>
</dbReference>
<reference evidence="9" key="1">
    <citation type="submission" date="2021-04" db="EMBL/GenBank/DDBJ databases">
        <title>Microbacterium tenobrionis sp. nov. and Microbacterium allomyrinae sp. nov., isolated from larvae of Tenobrio molitor and Allomyrina dichotoma, respectively.</title>
        <authorList>
            <person name="Lee S.D."/>
        </authorList>
    </citation>
    <scope>NUCLEOTIDE SEQUENCE</scope>
    <source>
        <strain evidence="9">BWT-G7</strain>
    </source>
</reference>
<feature type="domain" description="Type II secretion system protein GspF" evidence="8">
    <location>
        <begin position="29"/>
        <end position="140"/>
    </location>
</feature>
<evidence type="ECO:0000259" key="8">
    <source>
        <dbReference type="Pfam" id="PF00482"/>
    </source>
</evidence>
<dbReference type="Gene3D" id="1.20.81.30">
    <property type="entry name" value="Type II secretion system (T2SS), domain F"/>
    <property type="match status" value="1"/>
</dbReference>
<comment type="subcellular location">
    <subcellularLocation>
        <location evidence="1">Cell membrane</location>
        <topology evidence="1">Multi-pass membrane protein</topology>
    </subcellularLocation>
</comment>
<evidence type="ECO:0000256" key="2">
    <source>
        <dbReference type="ARBA" id="ARBA00022475"/>
    </source>
</evidence>
<dbReference type="InterPro" id="IPR042094">
    <property type="entry name" value="T2SS_GspF_sf"/>
</dbReference>
<organism evidence="9 10">
    <name type="scientific">Microbacterium allomyrinae</name>
    <dbReference type="NCBI Taxonomy" id="2830666"/>
    <lineage>
        <taxon>Bacteria</taxon>
        <taxon>Bacillati</taxon>
        <taxon>Actinomycetota</taxon>
        <taxon>Actinomycetes</taxon>
        <taxon>Micrococcales</taxon>
        <taxon>Microbacteriaceae</taxon>
        <taxon>Microbacterium</taxon>
    </lineage>
</organism>
<gene>
    <name evidence="9" type="ORF">KEC57_02320</name>
</gene>
<dbReference type="PANTHER" id="PTHR35007">
    <property type="entry name" value="INTEGRAL MEMBRANE PROTEIN-RELATED"/>
    <property type="match status" value="1"/>
</dbReference>
<proteinExistence type="predicted"/>
<keyword evidence="5 7" id="KW-0472">Membrane</keyword>
<feature type="transmembrane region" description="Helical" evidence="7">
    <location>
        <begin position="154"/>
        <end position="174"/>
    </location>
</feature>
<evidence type="ECO:0000313" key="10">
    <source>
        <dbReference type="Proteomes" id="UP001139354"/>
    </source>
</evidence>
<keyword evidence="2" id="KW-1003">Cell membrane</keyword>
<feature type="transmembrane region" description="Helical" evidence="7">
    <location>
        <begin position="131"/>
        <end position="148"/>
    </location>
</feature>
<evidence type="ECO:0000256" key="5">
    <source>
        <dbReference type="ARBA" id="ARBA00023136"/>
    </source>
</evidence>
<keyword evidence="4 7" id="KW-1133">Transmembrane helix</keyword>
<keyword evidence="10" id="KW-1185">Reference proteome</keyword>
<feature type="region of interest" description="Disordered" evidence="6">
    <location>
        <begin position="218"/>
        <end position="274"/>
    </location>
</feature>
<keyword evidence="3 7" id="KW-0812">Transmembrane</keyword>
<dbReference type="EMBL" id="JAGTTN010000001">
    <property type="protein sequence ID" value="MCC2031012.1"/>
    <property type="molecule type" value="Genomic_DNA"/>
</dbReference>
<evidence type="ECO:0000256" key="6">
    <source>
        <dbReference type="SAM" id="MobiDB-lite"/>
    </source>
</evidence>
<feature type="transmembrane region" description="Helical" evidence="7">
    <location>
        <begin position="325"/>
        <end position="347"/>
    </location>
</feature>
<evidence type="ECO:0000313" key="9">
    <source>
        <dbReference type="EMBL" id="MCC2031012.1"/>
    </source>
</evidence>
<dbReference type="AlphaFoldDB" id="A0A9X1LRX0"/>
<evidence type="ECO:0000256" key="1">
    <source>
        <dbReference type="ARBA" id="ARBA00004651"/>
    </source>
</evidence>